<name>A0A1Y0B1R7_9LAMI</name>
<protein>
    <submittedName>
        <fullName evidence="1">Uncharacterized protein</fullName>
    </submittedName>
</protein>
<keyword evidence="1" id="KW-0496">Mitochondrion</keyword>
<evidence type="ECO:0000313" key="1">
    <source>
        <dbReference type="EMBL" id="ART31299.1"/>
    </source>
</evidence>
<dbReference type="AlphaFoldDB" id="A0A1Y0B1R7"/>
<geneLocation type="mitochondrion" evidence="1"/>
<accession>A0A1Y0B1R7</accession>
<organism evidence="1">
    <name type="scientific">Utricularia reniformis</name>
    <dbReference type="NCBI Taxonomy" id="192314"/>
    <lineage>
        <taxon>Eukaryota</taxon>
        <taxon>Viridiplantae</taxon>
        <taxon>Streptophyta</taxon>
        <taxon>Embryophyta</taxon>
        <taxon>Tracheophyta</taxon>
        <taxon>Spermatophyta</taxon>
        <taxon>Magnoliopsida</taxon>
        <taxon>eudicotyledons</taxon>
        <taxon>Gunneridae</taxon>
        <taxon>Pentapetalae</taxon>
        <taxon>asterids</taxon>
        <taxon>lamiids</taxon>
        <taxon>Lamiales</taxon>
        <taxon>Lentibulariaceae</taxon>
        <taxon>Utricularia</taxon>
    </lineage>
</organism>
<dbReference type="EMBL" id="KY774314">
    <property type="protein sequence ID" value="ART31299.1"/>
    <property type="molecule type" value="Genomic_DNA"/>
</dbReference>
<proteinExistence type="predicted"/>
<gene>
    <name evidence="1" type="ORF">AEK19_MT1077</name>
</gene>
<reference evidence="1" key="1">
    <citation type="submission" date="2017-03" db="EMBL/GenBank/DDBJ databases">
        <title>The mitochondrial genome of the carnivorous plant Utricularia reniformis (Lentibulariaceae): structure, comparative analysis and evolutionary landmarks.</title>
        <authorList>
            <person name="Silva S.R."/>
            <person name="Alvarenga D.O."/>
            <person name="Michael T.P."/>
            <person name="Miranda V.F.O."/>
            <person name="Varani A.M."/>
        </authorList>
    </citation>
    <scope>NUCLEOTIDE SEQUENCE</scope>
</reference>
<sequence length="39" mass="4030">MDVMKETKALMEPGCVKSPTINKGEGTGGTITNLSCDAT</sequence>